<dbReference type="PROSITE" id="PS50088">
    <property type="entry name" value="ANK_REPEAT"/>
    <property type="match status" value="11"/>
</dbReference>
<keyword evidence="9 13" id="KW-0472">Membrane</keyword>
<evidence type="ECO:0000256" key="8">
    <source>
        <dbReference type="ARBA" id="ARBA00023065"/>
    </source>
</evidence>
<keyword evidence="3" id="KW-0716">Sensory transduction</keyword>
<evidence type="ECO:0000256" key="10">
    <source>
        <dbReference type="ARBA" id="ARBA00023180"/>
    </source>
</evidence>
<evidence type="ECO:0000256" key="5">
    <source>
        <dbReference type="ARBA" id="ARBA00022737"/>
    </source>
</evidence>
<feature type="repeat" description="ANK" evidence="12">
    <location>
        <begin position="456"/>
        <end position="480"/>
    </location>
</feature>
<feature type="repeat" description="ANK" evidence="12">
    <location>
        <begin position="71"/>
        <end position="103"/>
    </location>
</feature>
<dbReference type="GO" id="GO:0005216">
    <property type="term" value="F:monoatomic ion channel activity"/>
    <property type="evidence" value="ECO:0007669"/>
    <property type="project" value="InterPro"/>
</dbReference>
<dbReference type="PROSITE" id="PS50297">
    <property type="entry name" value="ANK_REP_REGION"/>
    <property type="match status" value="10"/>
</dbReference>
<evidence type="ECO:0000313" key="16">
    <source>
        <dbReference type="Proteomes" id="UP000076420"/>
    </source>
</evidence>
<keyword evidence="10" id="KW-0325">Glycoprotein</keyword>
<gene>
    <name evidence="15" type="primary">106064358</name>
</gene>
<feature type="repeat" description="ANK" evidence="12">
    <location>
        <begin position="387"/>
        <end position="419"/>
    </location>
</feature>
<dbReference type="SMART" id="SM00248">
    <property type="entry name" value="ANK"/>
    <property type="match status" value="15"/>
</dbReference>
<dbReference type="AlphaFoldDB" id="A0A2C9JR10"/>
<feature type="repeat" description="ANK" evidence="12">
    <location>
        <begin position="420"/>
        <end position="452"/>
    </location>
</feature>
<keyword evidence="4 13" id="KW-0812">Transmembrane</keyword>
<dbReference type="OrthoDB" id="1661883at2759"/>
<reference evidence="15" key="1">
    <citation type="submission" date="2020-05" db="UniProtKB">
        <authorList>
            <consortium name="EnsemblMetazoa"/>
        </authorList>
    </citation>
    <scope>IDENTIFICATION</scope>
    <source>
        <strain evidence="15">BB02</strain>
    </source>
</reference>
<dbReference type="VEuPathDB" id="VectorBase:BGLB006608"/>
<evidence type="ECO:0000256" key="6">
    <source>
        <dbReference type="ARBA" id="ARBA00022989"/>
    </source>
</evidence>
<feature type="domain" description="Ion transport" evidence="14">
    <location>
        <begin position="764"/>
        <end position="984"/>
    </location>
</feature>
<dbReference type="Proteomes" id="UP000076420">
    <property type="component" value="Unassembled WGS sequence"/>
</dbReference>
<dbReference type="KEGG" id="bgt:106064358"/>
<keyword evidence="11" id="KW-0407">Ion channel</keyword>
<keyword evidence="8" id="KW-0406">Ion transport</keyword>
<dbReference type="PANTHER" id="PTHR47143:SF1">
    <property type="entry name" value="ION_TRANS DOMAIN-CONTAINING PROTEIN"/>
    <property type="match status" value="1"/>
</dbReference>
<dbReference type="RefSeq" id="XP_013078345.2">
    <property type="nucleotide sequence ID" value="XM_013222891.2"/>
</dbReference>
<evidence type="ECO:0000259" key="14">
    <source>
        <dbReference type="Pfam" id="PF00520"/>
    </source>
</evidence>
<name>A0A2C9JR10_BIOGL</name>
<dbReference type="SUPFAM" id="SSF48403">
    <property type="entry name" value="Ankyrin repeat"/>
    <property type="match status" value="2"/>
</dbReference>
<dbReference type="Pfam" id="PF12796">
    <property type="entry name" value="Ank_2"/>
    <property type="match status" value="6"/>
</dbReference>
<dbReference type="RefSeq" id="XP_013078346.2">
    <property type="nucleotide sequence ID" value="XM_013222892.2"/>
</dbReference>
<keyword evidence="7 12" id="KW-0040">ANK repeat</keyword>
<evidence type="ECO:0000256" key="3">
    <source>
        <dbReference type="ARBA" id="ARBA00022606"/>
    </source>
</evidence>
<dbReference type="Pfam" id="PF00520">
    <property type="entry name" value="Ion_trans"/>
    <property type="match status" value="1"/>
</dbReference>
<dbReference type="EnsemblMetazoa" id="BGLB006608-RE">
    <property type="protein sequence ID" value="BGLB006608-PE"/>
    <property type="gene ID" value="BGLB006608"/>
</dbReference>
<keyword evidence="5" id="KW-0677">Repeat</keyword>
<organism evidence="15 16">
    <name type="scientific">Biomphalaria glabrata</name>
    <name type="common">Bloodfluke planorb</name>
    <name type="synonym">Freshwater snail</name>
    <dbReference type="NCBI Taxonomy" id="6526"/>
    <lineage>
        <taxon>Eukaryota</taxon>
        <taxon>Metazoa</taxon>
        <taxon>Spiralia</taxon>
        <taxon>Lophotrochozoa</taxon>
        <taxon>Mollusca</taxon>
        <taxon>Gastropoda</taxon>
        <taxon>Heterobranchia</taxon>
        <taxon>Euthyneura</taxon>
        <taxon>Panpulmonata</taxon>
        <taxon>Hygrophila</taxon>
        <taxon>Lymnaeoidea</taxon>
        <taxon>Planorbidae</taxon>
        <taxon>Biomphalaria</taxon>
    </lineage>
</organism>
<dbReference type="InterPro" id="IPR052076">
    <property type="entry name" value="TRP_cation_channel"/>
</dbReference>
<proteinExistence type="predicted"/>
<evidence type="ECO:0000256" key="13">
    <source>
        <dbReference type="SAM" id="Phobius"/>
    </source>
</evidence>
<feature type="transmembrane region" description="Helical" evidence="13">
    <location>
        <begin position="815"/>
        <end position="833"/>
    </location>
</feature>
<keyword evidence="6 13" id="KW-1133">Transmembrane helix</keyword>
<dbReference type="Gene3D" id="1.25.40.20">
    <property type="entry name" value="Ankyrin repeat-containing domain"/>
    <property type="match status" value="3"/>
</dbReference>
<feature type="repeat" description="ANK" evidence="12">
    <location>
        <begin position="315"/>
        <end position="347"/>
    </location>
</feature>
<feature type="repeat" description="ANK" evidence="12">
    <location>
        <begin position="137"/>
        <end position="169"/>
    </location>
</feature>
<feature type="repeat" description="ANK" evidence="12">
    <location>
        <begin position="522"/>
        <end position="547"/>
    </location>
</feature>
<feature type="transmembrane region" description="Helical" evidence="13">
    <location>
        <begin position="913"/>
        <end position="931"/>
    </location>
</feature>
<dbReference type="EnsemblMetazoa" id="BGLB006608-RF">
    <property type="protein sequence ID" value="BGLB006608-PF"/>
    <property type="gene ID" value="BGLB006608"/>
</dbReference>
<evidence type="ECO:0000256" key="9">
    <source>
        <dbReference type="ARBA" id="ARBA00023136"/>
    </source>
</evidence>
<evidence type="ECO:0000256" key="12">
    <source>
        <dbReference type="PROSITE-ProRule" id="PRU00023"/>
    </source>
</evidence>
<evidence type="ECO:0000256" key="11">
    <source>
        <dbReference type="ARBA" id="ARBA00023303"/>
    </source>
</evidence>
<evidence type="ECO:0000256" key="1">
    <source>
        <dbReference type="ARBA" id="ARBA00004141"/>
    </source>
</evidence>
<evidence type="ECO:0000256" key="4">
    <source>
        <dbReference type="ARBA" id="ARBA00022692"/>
    </source>
</evidence>
<dbReference type="InterPro" id="IPR005821">
    <property type="entry name" value="Ion_trans_dom"/>
</dbReference>
<feature type="repeat" description="ANK" evidence="12">
    <location>
        <begin position="170"/>
        <end position="202"/>
    </location>
</feature>
<feature type="transmembrane region" description="Helical" evidence="13">
    <location>
        <begin position="686"/>
        <end position="710"/>
    </location>
</feature>
<dbReference type="EnsemblMetazoa" id="BGLB006608-RD">
    <property type="protein sequence ID" value="BGLB006608-PD"/>
    <property type="gene ID" value="BGLB006608"/>
</dbReference>
<dbReference type="PRINTS" id="PR01415">
    <property type="entry name" value="ANKYRIN"/>
</dbReference>
<evidence type="ECO:0000313" key="15">
    <source>
        <dbReference type="EnsemblMetazoa" id="BGLB006608-PD"/>
    </source>
</evidence>
<feature type="transmembrane region" description="Helical" evidence="13">
    <location>
        <begin position="883"/>
        <end position="901"/>
    </location>
</feature>
<dbReference type="PANTHER" id="PTHR47143">
    <property type="entry name" value="TRANSIENT RECEPTOR POTENTIAL CATION CHANNEL PROTEIN PAINLESS"/>
    <property type="match status" value="1"/>
</dbReference>
<feature type="transmembrane region" description="Helical" evidence="13">
    <location>
        <begin position="951"/>
        <end position="978"/>
    </location>
</feature>
<accession>A0A2C9JR10</accession>
<sequence length="1097" mass="123222">MDHGEIFEWAADGMTENLKSLFEENPNFITLTGRNGSHLIHVAVQNNQEDVIKLIVKSLYGAREIDALDINGNTPLHVAVTAGDARLTKLLIDLNAATDIKNGSGLMAIHLAAELKDVTVLKVLLRTGINPNMQGDTGYTPLHVAAAKNNFKALELLIKHGGNLTIRALSGFSPVHTAAINGATEAIQIFVEEGKLVGYSKEQIMNLMDSEKQLPIHAAVTSGNARTVEMCLKYGAICTSQKNDGSTPVHYAAAQGNVNVLQAIFDHEKRSMYYAQTVTDIQGRTPLHWAALFNHVEVVKYLLKLHAEIDWYDKAGNTPLLTAASSGAWGAVNVLLSSGADVMATDGSNRNFLHIAIRSELDLKGFFKNLEQSKSKILLIINEQDIYGSTSLHYAAQEGYVQVVESLLALSASPLIKDKNHQSALHVAASNGRYSVCKILLNSSEGAVIKNETDVNGMSALHLSAQNGYFKILSMFIQHGTLVTRNLRENTPLHLAAENGHETCVYNLMTVHSYLLDAVNIDGNTALHLAALNDHPDVVKMLLSAGAANLYNVDEYSFFDYVISKGHQSVAYTVINHDRWEECLECHSKLYGKAMLGLIQHLPSVFLHVLDRCISRSKLDPMNENYNVTYNFRYLFVEKDVMSYAQEMKMKFSHLLPLKLMLKFNRVSCLAHPLTLMFLELKWNKYGWFISLLDLTLYVLYLVALTWFVVTHRALDHYDPVILGPRPAWDLSNFDDFLLPSNTTPNPNKNLVAIKSSWNFGSSLFPPESKTFQCGILGKIELWTVVVYCSMIAVKELIRFIKSIKSQYFLDFQNYLNWSTYWSSLFFCFPFLLGYSTHIQWDFGAVSILLAWFNCMVNLQRFNLVGIYIVMFLAIMKTLLQVILIFFMIVTAFGLAFYVLMSEEPSQRHKTPLLSIYSTFILIFEIEYLLTFNTVYLDNDPSTLHFSTLSFLLLAIFLFCMPLLLVNLLIGLAVGDIASVQRDAKQKKLATQVMFHDSVEEALPFLSKVPNMYTIYPNLAGFSCTESMHFKQAKFSDSQTEVEETFIGKEISKVQTRLDELFDVCDKNKGMMQEIMKQMGITPEDDLRDEKEALIFG</sequence>
<feature type="repeat" description="ANK" evidence="12">
    <location>
        <begin position="244"/>
        <end position="267"/>
    </location>
</feature>
<comment type="subcellular location">
    <subcellularLocation>
        <location evidence="1">Membrane</location>
        <topology evidence="1">Multi-pass membrane protein</topology>
    </subcellularLocation>
</comment>
<dbReference type="InterPro" id="IPR002110">
    <property type="entry name" value="Ankyrin_rpt"/>
</dbReference>
<dbReference type="GO" id="GO:1902495">
    <property type="term" value="C:transmembrane transporter complex"/>
    <property type="evidence" value="ECO:0007669"/>
    <property type="project" value="TreeGrafter"/>
</dbReference>
<evidence type="ECO:0000256" key="7">
    <source>
        <dbReference type="ARBA" id="ARBA00023043"/>
    </source>
</evidence>
<feature type="repeat" description="ANK" evidence="12">
    <location>
        <begin position="104"/>
        <end position="136"/>
    </location>
</feature>
<dbReference type="InterPro" id="IPR036770">
    <property type="entry name" value="Ankyrin_rpt-contain_sf"/>
</dbReference>
<evidence type="ECO:0000256" key="2">
    <source>
        <dbReference type="ARBA" id="ARBA00022448"/>
    </source>
</evidence>
<feature type="repeat" description="ANK" evidence="12">
    <location>
        <begin position="282"/>
        <end position="314"/>
    </location>
</feature>
<protein>
    <recommendedName>
        <fullName evidence="14">Ion transport domain-containing protein</fullName>
    </recommendedName>
</protein>
<dbReference type="VEuPathDB" id="VectorBase:BGLAX_029904"/>
<dbReference type="STRING" id="6526.A0A2C9JR10"/>
<keyword evidence="2" id="KW-0813">Transport</keyword>